<comment type="similarity">
    <text evidence="2">Belongs to the short-chain dehydrogenases/reductases (SDR) family.</text>
</comment>
<gene>
    <name evidence="3" type="ORF">THASP1DRAFT_24341</name>
</gene>
<sequence>MAYDVPNEYCFLSMTRSGKPTPERPLAVLVTGTSTGIGRGIALTLAQQGYTVIAGVRQTAHGAALVHDFKKNDASMSQGTVVRSGGQICPVILDLASEATIAEGWERVNAQLQALDAPLVGLVNNAGNATLRVAEWLSVSDWQTALWTNFLGAVELTRLALPQLRASHGRLVNIGSIAAWMTPPCYASYSASKAAVGAWSRALRSELLPFGVAVAVVEPGVIVTPGPARSLKEMMDHHHQRQQEIQENATPGDPHAVYSYTTESVRAMFDFGADGGVSVGHVVDMVEHALQSPTPRSKYYVGLDARFLAASFTILGEPVLDWLALQFLKVLSL</sequence>
<dbReference type="EMBL" id="KZ992707">
    <property type="protein sequence ID" value="RKP07517.1"/>
    <property type="molecule type" value="Genomic_DNA"/>
</dbReference>
<dbReference type="Proteomes" id="UP000271241">
    <property type="component" value="Unassembled WGS sequence"/>
</dbReference>
<dbReference type="InterPro" id="IPR036291">
    <property type="entry name" value="NAD(P)-bd_dom_sf"/>
</dbReference>
<dbReference type="InterPro" id="IPR002347">
    <property type="entry name" value="SDR_fam"/>
</dbReference>
<dbReference type="Pfam" id="PF00106">
    <property type="entry name" value="adh_short"/>
    <property type="match status" value="1"/>
</dbReference>
<dbReference type="AlphaFoldDB" id="A0A4P9XNG4"/>
<dbReference type="PRINTS" id="PR00080">
    <property type="entry name" value="SDRFAMILY"/>
</dbReference>
<dbReference type="STRING" id="78915.A0A4P9XNG4"/>
<keyword evidence="4" id="KW-1185">Reference proteome</keyword>
<evidence type="ECO:0000313" key="4">
    <source>
        <dbReference type="Proteomes" id="UP000271241"/>
    </source>
</evidence>
<dbReference type="GO" id="GO:0008202">
    <property type="term" value="P:steroid metabolic process"/>
    <property type="evidence" value="ECO:0007669"/>
    <property type="project" value="TreeGrafter"/>
</dbReference>
<organism evidence="3 4">
    <name type="scientific">Thamnocephalis sphaerospora</name>
    <dbReference type="NCBI Taxonomy" id="78915"/>
    <lineage>
        <taxon>Eukaryota</taxon>
        <taxon>Fungi</taxon>
        <taxon>Fungi incertae sedis</taxon>
        <taxon>Zoopagomycota</taxon>
        <taxon>Zoopagomycotina</taxon>
        <taxon>Zoopagomycetes</taxon>
        <taxon>Zoopagales</taxon>
        <taxon>Sigmoideomycetaceae</taxon>
        <taxon>Thamnocephalis</taxon>
    </lineage>
</organism>
<dbReference type="PROSITE" id="PS00061">
    <property type="entry name" value="ADH_SHORT"/>
    <property type="match status" value="1"/>
</dbReference>
<evidence type="ECO:0000256" key="2">
    <source>
        <dbReference type="RuleBase" id="RU000363"/>
    </source>
</evidence>
<dbReference type="OrthoDB" id="2102561at2759"/>
<evidence type="ECO:0000313" key="3">
    <source>
        <dbReference type="EMBL" id="RKP07517.1"/>
    </source>
</evidence>
<proteinExistence type="inferred from homology"/>
<dbReference type="InterPro" id="IPR020904">
    <property type="entry name" value="Sc_DH/Rdtase_CS"/>
</dbReference>
<dbReference type="PRINTS" id="PR00081">
    <property type="entry name" value="GDHRDH"/>
</dbReference>
<evidence type="ECO:0000256" key="1">
    <source>
        <dbReference type="ARBA" id="ARBA00022857"/>
    </source>
</evidence>
<reference evidence="4" key="1">
    <citation type="journal article" date="2018" name="Nat. Microbiol.">
        <title>Leveraging single-cell genomics to expand the fungal tree of life.</title>
        <authorList>
            <person name="Ahrendt S.R."/>
            <person name="Quandt C.A."/>
            <person name="Ciobanu D."/>
            <person name="Clum A."/>
            <person name="Salamov A."/>
            <person name="Andreopoulos B."/>
            <person name="Cheng J.F."/>
            <person name="Woyke T."/>
            <person name="Pelin A."/>
            <person name="Henrissat B."/>
            <person name="Reynolds N.K."/>
            <person name="Benny G.L."/>
            <person name="Smith M.E."/>
            <person name="James T.Y."/>
            <person name="Grigoriev I.V."/>
        </authorList>
    </citation>
    <scope>NUCLEOTIDE SEQUENCE [LARGE SCALE GENOMIC DNA]</scope>
    <source>
        <strain evidence="4">RSA 1356</strain>
    </source>
</reference>
<dbReference type="PANTHER" id="PTHR43313">
    <property type="entry name" value="SHORT-CHAIN DEHYDROGENASE/REDUCTASE FAMILY 9C"/>
    <property type="match status" value="1"/>
</dbReference>
<dbReference type="SUPFAM" id="SSF51735">
    <property type="entry name" value="NAD(P)-binding Rossmann-fold domains"/>
    <property type="match status" value="1"/>
</dbReference>
<dbReference type="GO" id="GO:0016491">
    <property type="term" value="F:oxidoreductase activity"/>
    <property type="evidence" value="ECO:0007669"/>
    <property type="project" value="TreeGrafter"/>
</dbReference>
<dbReference type="Gene3D" id="3.40.50.720">
    <property type="entry name" value="NAD(P)-binding Rossmann-like Domain"/>
    <property type="match status" value="1"/>
</dbReference>
<accession>A0A4P9XNG4</accession>
<dbReference type="PANTHER" id="PTHR43313:SF1">
    <property type="entry name" value="3BETA-HYDROXYSTEROID DEHYDROGENASE DHS-16"/>
    <property type="match status" value="1"/>
</dbReference>
<protein>
    <submittedName>
        <fullName evidence="3">Uncharacterized protein</fullName>
    </submittedName>
</protein>
<name>A0A4P9XNG4_9FUNG</name>
<keyword evidence="1" id="KW-0521">NADP</keyword>